<gene>
    <name evidence="2" type="ORF">TrVE_jg11013</name>
</gene>
<sequence>MLSLLKPSRYNRPLRPKPRGPARSHARSHYSNNRYRSEGAFSGGTVYREEIEGGSNIKAMTKTGLYFCIIIFVIITKLSSKSPPPLPPLPQSSSFSLNWGWDVITYDHRPFIYKNDFKKYTDIIVKEEGGDKAKMKITRKRTSSQKKKKKKTMQRSLKTENTQLVSSYVTLKKTFLDLTNDKDWKKVAGNKDIKVSMYSGPKSPSSGSSIILVSVRIPTKLTHVAYNFDPKFWSETQKFQDPFFDTWDVIHEIGPVVTSGNKSPLKILTEGKSPVVDVIIGRRLTKRLLTFGRREMIFATFKEEGEGYTNVGVRSINHLEYHPGGKYTRAFQDMVVEMKEGGGGEYTDVKCVMRVDLGGMIPRGIFRKMVGQTGVMAFKAVIKKAMEREAREGKLKKKKVEL</sequence>
<organism evidence="2 3">
    <name type="scientific">Triparma verrucosa</name>
    <dbReference type="NCBI Taxonomy" id="1606542"/>
    <lineage>
        <taxon>Eukaryota</taxon>
        <taxon>Sar</taxon>
        <taxon>Stramenopiles</taxon>
        <taxon>Ochrophyta</taxon>
        <taxon>Bolidophyceae</taxon>
        <taxon>Parmales</taxon>
        <taxon>Triparmaceae</taxon>
        <taxon>Triparma</taxon>
    </lineage>
</organism>
<accession>A0A9W7FJK1</accession>
<keyword evidence="3" id="KW-1185">Reference proteome</keyword>
<dbReference type="Gene3D" id="3.30.530.20">
    <property type="match status" value="1"/>
</dbReference>
<name>A0A9W7FJK1_9STRA</name>
<dbReference type="EMBL" id="BRXX01000461">
    <property type="protein sequence ID" value="GMI13196.1"/>
    <property type="molecule type" value="Genomic_DNA"/>
</dbReference>
<dbReference type="InterPro" id="IPR023393">
    <property type="entry name" value="START-like_dom_sf"/>
</dbReference>
<evidence type="ECO:0000313" key="2">
    <source>
        <dbReference type="EMBL" id="GMI13196.1"/>
    </source>
</evidence>
<dbReference type="AlphaFoldDB" id="A0A9W7FJK1"/>
<feature type="region of interest" description="Disordered" evidence="1">
    <location>
        <begin position="1"/>
        <end position="29"/>
    </location>
</feature>
<evidence type="ECO:0000313" key="3">
    <source>
        <dbReference type="Proteomes" id="UP001165160"/>
    </source>
</evidence>
<dbReference type="SUPFAM" id="SSF55961">
    <property type="entry name" value="Bet v1-like"/>
    <property type="match status" value="1"/>
</dbReference>
<evidence type="ECO:0000256" key="1">
    <source>
        <dbReference type="SAM" id="MobiDB-lite"/>
    </source>
</evidence>
<evidence type="ECO:0008006" key="4">
    <source>
        <dbReference type="Google" id="ProtNLM"/>
    </source>
</evidence>
<feature type="compositionally biased region" description="Basic residues" evidence="1">
    <location>
        <begin position="12"/>
        <end position="28"/>
    </location>
</feature>
<reference evidence="3" key="1">
    <citation type="journal article" date="2023" name="Commun. Biol.">
        <title>Genome analysis of Parmales, the sister group of diatoms, reveals the evolutionary specialization of diatoms from phago-mixotrophs to photoautotrophs.</title>
        <authorList>
            <person name="Ban H."/>
            <person name="Sato S."/>
            <person name="Yoshikawa S."/>
            <person name="Yamada K."/>
            <person name="Nakamura Y."/>
            <person name="Ichinomiya M."/>
            <person name="Sato N."/>
            <person name="Blanc-Mathieu R."/>
            <person name="Endo H."/>
            <person name="Kuwata A."/>
            <person name="Ogata H."/>
        </authorList>
    </citation>
    <scope>NUCLEOTIDE SEQUENCE [LARGE SCALE GENOMIC DNA]</scope>
    <source>
        <strain evidence="3">NIES 3699</strain>
    </source>
</reference>
<comment type="caution">
    <text evidence="2">The sequence shown here is derived from an EMBL/GenBank/DDBJ whole genome shotgun (WGS) entry which is preliminary data.</text>
</comment>
<dbReference type="Proteomes" id="UP001165160">
    <property type="component" value="Unassembled WGS sequence"/>
</dbReference>
<protein>
    <recommendedName>
        <fullName evidence="4">START domain-containing protein</fullName>
    </recommendedName>
</protein>
<proteinExistence type="predicted"/>